<evidence type="ECO:0000313" key="7">
    <source>
        <dbReference type="Proteomes" id="UP001288320"/>
    </source>
</evidence>
<feature type="chain" id="PRO_5043622996" evidence="2">
    <location>
        <begin position="31"/>
        <end position="971"/>
    </location>
</feature>
<feature type="region of interest" description="Disordered" evidence="1">
    <location>
        <begin position="852"/>
        <end position="937"/>
    </location>
</feature>
<dbReference type="Proteomes" id="UP001288320">
    <property type="component" value="Unassembled WGS sequence"/>
</dbReference>
<dbReference type="Proteomes" id="UP001284901">
    <property type="component" value="Unassembled WGS sequence"/>
</dbReference>
<dbReference type="InterPro" id="IPR006311">
    <property type="entry name" value="TAT_signal"/>
</dbReference>
<evidence type="ECO:0000259" key="3">
    <source>
        <dbReference type="Pfam" id="PF08428"/>
    </source>
</evidence>
<dbReference type="RefSeq" id="WP_087069834.1">
    <property type="nucleotide sequence ID" value="NZ_CP136960.1"/>
</dbReference>
<dbReference type="SUPFAM" id="SSF53474">
    <property type="entry name" value="alpha/beta-Hydrolases"/>
    <property type="match status" value="1"/>
</dbReference>
<dbReference type="Pfam" id="PF08428">
    <property type="entry name" value="Rib"/>
    <property type="match status" value="1"/>
</dbReference>
<dbReference type="InterPro" id="IPR029058">
    <property type="entry name" value="AB_hydrolase_fold"/>
</dbReference>
<protein>
    <submittedName>
        <fullName evidence="4">Rib/alpha-like domain-containing protein</fullName>
    </submittedName>
</protein>
<dbReference type="GeneID" id="92813684"/>
<dbReference type="PROSITE" id="PS51318">
    <property type="entry name" value="TAT"/>
    <property type="match status" value="1"/>
</dbReference>
<feature type="signal peptide" evidence="2">
    <location>
        <begin position="1"/>
        <end position="30"/>
    </location>
</feature>
<feature type="compositionally biased region" description="Low complexity" evidence="1">
    <location>
        <begin position="918"/>
        <end position="935"/>
    </location>
</feature>
<feature type="domain" description="Rib" evidence="3">
    <location>
        <begin position="399"/>
        <end position="479"/>
    </location>
</feature>
<reference evidence="4 6" key="1">
    <citation type="submission" date="2023-10" db="EMBL/GenBank/DDBJ databases">
        <title>Whole Genome based description of the genera Actinobaculum and Actinotignum reveals a complex phylogenetic relationship within the species included in the genus Actinotignum.</title>
        <authorList>
            <person name="Jensen C.S."/>
            <person name="Dargis R."/>
            <person name="Kemp M."/>
            <person name="Christensen J.J."/>
        </authorList>
    </citation>
    <scope>NUCLEOTIDE SEQUENCE</scope>
    <source>
        <strain evidence="5 6">SLA_B089</strain>
        <strain evidence="4">SLA_B245</strain>
    </source>
</reference>
<accession>A0AAW9HM30</accession>
<comment type="caution">
    <text evidence="4">The sequence shown here is derived from an EMBL/GenBank/DDBJ whole genome shotgun (WGS) entry which is preliminary data.</text>
</comment>
<evidence type="ECO:0000256" key="2">
    <source>
        <dbReference type="SAM" id="SignalP"/>
    </source>
</evidence>
<keyword evidence="6" id="KW-1185">Reference proteome</keyword>
<dbReference type="AlphaFoldDB" id="A0AAW9HM30"/>
<dbReference type="InterPro" id="IPR059115">
    <property type="entry name" value="Rib"/>
</dbReference>
<dbReference type="EMBL" id="JAWNFY010000031">
    <property type="protein sequence ID" value="MDY5147132.1"/>
    <property type="molecule type" value="Genomic_DNA"/>
</dbReference>
<sequence>MGNRRKILATACTALLALTLTAPLAATALAHGNDGAHHPLTRETAAMIASGEIRLPDGRVDSLLYQQPVLVPDADDDGDGLRNSLELYTYSQGGRTYYGYNTHPRLEDSDGDGHIDSADREPLVWNISSRDMALFMELSYRDDPYIKKVLNRHAELTDLHKDRQEYALMNKELAPFWRMRQSFHESNGFDAVLFENTSNYVHLPKNSVQVLAVRGTSAASDYDDDLNLFFGTDPDQALSMKNTLLHLGRDESINNLYVTGHSLGGYLAARGLVEAEKHHITAYKQAFTFNAPKVRGNAFNNWLNDVNTTISRLTAQGRARHYIVDNDSTIAPVGTFDGALSIGTSANGHGSRSYFEERINTLPDWMGTDFRVGKRHEIHQSGYRQPNLSELHYTTVLTDAEVYQLSATPETILEGGSVNILDNISATPALPPTARVEDITDYSTLSLATARPEPYMATARVTFTDGSSSTVTVPIQVTKPPSSVPTVAPTQPALPTANPDDLTEILTPEAPELQQGPAGQWDTITYPTYPTSDPRAQALRYSEETLNESAEPGHESKTVRITVALAQTAPAQYRLPDPAPSWTFTLRKQPKLEVPFPPAPALVRRDDCRQPATLSFDAIPWARLVYTYDVQAFDSAGQATSDPLRIARYRVHATLRPENLGSYHVLAGDSGWSDTEGLTYEFDAAPNCRPVTPRAPLVLPAPEHGGYGTVQAPVYGESDPLRDIFVYTIANGGYNAAGEPEENGPYSLTTAQLTEQAAKQYRIADPGSDDGYRLAGEEARWVIKLPFLPYWALPSDAPTADPLPTGHPGAYVPTTAPTADALPTGHPSEYVPTIAPTAGPLPTGHPSAYVPQTAPTADALPTGHPSEYVPSDAPSADVLPTGHPTEYVPQTAPAADALPTGHPSAYVPTDAPTAEALPSGQPSPSSSPSAAPTPSNQLVASGAPTVWWLTAAAAAATAGFLVIRRNHEAHI</sequence>
<evidence type="ECO:0000256" key="1">
    <source>
        <dbReference type="SAM" id="MobiDB-lite"/>
    </source>
</evidence>
<evidence type="ECO:0000313" key="6">
    <source>
        <dbReference type="Proteomes" id="UP001284901"/>
    </source>
</evidence>
<dbReference type="EMBL" id="JAWNFV010000009">
    <property type="protein sequence ID" value="MDY5140679.1"/>
    <property type="molecule type" value="Genomic_DNA"/>
</dbReference>
<keyword evidence="2" id="KW-0732">Signal</keyword>
<dbReference type="GO" id="GO:0006629">
    <property type="term" value="P:lipid metabolic process"/>
    <property type="evidence" value="ECO:0007669"/>
    <property type="project" value="InterPro"/>
</dbReference>
<evidence type="ECO:0000313" key="4">
    <source>
        <dbReference type="EMBL" id="MDY5140679.1"/>
    </source>
</evidence>
<proteinExistence type="predicted"/>
<evidence type="ECO:0000313" key="5">
    <source>
        <dbReference type="EMBL" id="MDY5147132.1"/>
    </source>
</evidence>
<dbReference type="Pfam" id="PF26363">
    <property type="entry name" value="Phospholipase-like"/>
    <property type="match status" value="1"/>
</dbReference>
<gene>
    <name evidence="4" type="ORF">R6G74_05050</name>
    <name evidence="5" type="ORF">R6P33_08900</name>
</gene>
<organism evidence="4 7">
    <name type="scientific">Actinotignum timonense</name>
    <dbReference type="NCBI Taxonomy" id="1870995"/>
    <lineage>
        <taxon>Bacteria</taxon>
        <taxon>Bacillati</taxon>
        <taxon>Actinomycetota</taxon>
        <taxon>Actinomycetes</taxon>
        <taxon>Actinomycetales</taxon>
        <taxon>Actinomycetaceae</taxon>
        <taxon>Actinotignum</taxon>
    </lineage>
</organism>
<dbReference type="Gene3D" id="3.40.50.1820">
    <property type="entry name" value="alpha/beta hydrolase"/>
    <property type="match status" value="1"/>
</dbReference>
<name>A0AAW9HM30_9ACTO</name>